<dbReference type="InterPro" id="IPR024020">
    <property type="entry name" value="Anit_sigma_mycothiol_RsrA"/>
</dbReference>
<evidence type="ECO:0000256" key="1">
    <source>
        <dbReference type="ARBA" id="ARBA00023015"/>
    </source>
</evidence>
<accession>A0A366IL69</accession>
<keyword evidence="2" id="KW-0804">Transcription</keyword>
<dbReference type="Pfam" id="PF13490">
    <property type="entry name" value="zf-HC2"/>
    <property type="match status" value="1"/>
</dbReference>
<feature type="domain" description="Putative zinc-finger" evidence="3">
    <location>
        <begin position="17"/>
        <end position="45"/>
    </location>
</feature>
<comment type="caution">
    <text evidence="4">The sequence shown here is derived from an EMBL/GenBank/DDBJ whole genome shotgun (WGS) entry which is preliminary data.</text>
</comment>
<dbReference type="AlphaFoldDB" id="A0A366IL69"/>
<dbReference type="Proteomes" id="UP000253509">
    <property type="component" value="Unassembled WGS sequence"/>
</dbReference>
<dbReference type="InterPro" id="IPR041916">
    <property type="entry name" value="Anti_sigma_zinc_sf"/>
</dbReference>
<keyword evidence="1" id="KW-0805">Transcription regulation</keyword>
<dbReference type="EMBL" id="QNSB01000003">
    <property type="protein sequence ID" value="RBP72978.1"/>
    <property type="molecule type" value="Genomic_DNA"/>
</dbReference>
<keyword evidence="5" id="KW-1185">Reference proteome</keyword>
<evidence type="ECO:0000313" key="4">
    <source>
        <dbReference type="EMBL" id="RBP72978.1"/>
    </source>
</evidence>
<protein>
    <submittedName>
        <fullName evidence="4">Mycothiol system anti-sigma-R factor</fullName>
    </submittedName>
</protein>
<reference evidence="4 5" key="1">
    <citation type="submission" date="2018-06" db="EMBL/GenBank/DDBJ databases">
        <title>Freshwater and sediment microbial communities from various areas in North America, analyzing microbe dynamics in response to fracking.</title>
        <authorList>
            <person name="Lamendella R."/>
        </authorList>
    </citation>
    <scope>NUCLEOTIDE SEQUENCE [LARGE SCALE GENOMIC DNA]</scope>
    <source>
        <strain evidence="4 5">3b_TX</strain>
    </source>
</reference>
<evidence type="ECO:0000256" key="2">
    <source>
        <dbReference type="ARBA" id="ARBA00023163"/>
    </source>
</evidence>
<evidence type="ECO:0000313" key="5">
    <source>
        <dbReference type="Proteomes" id="UP000253509"/>
    </source>
</evidence>
<dbReference type="Gene3D" id="1.10.10.1320">
    <property type="entry name" value="Anti-sigma factor, zinc-finger domain"/>
    <property type="match status" value="1"/>
</dbReference>
<dbReference type="NCBIfam" id="TIGR03988">
    <property type="entry name" value="antisig_RsrA"/>
    <property type="match status" value="1"/>
</dbReference>
<gene>
    <name evidence="4" type="ORF">DFO65_103271</name>
</gene>
<name>A0A366IL69_9MICO</name>
<organism evidence="4 5">
    <name type="scientific">Brevibacterium celere</name>
    <dbReference type="NCBI Taxonomy" id="225845"/>
    <lineage>
        <taxon>Bacteria</taxon>
        <taxon>Bacillati</taxon>
        <taxon>Actinomycetota</taxon>
        <taxon>Actinomycetes</taxon>
        <taxon>Micrococcales</taxon>
        <taxon>Brevibacteriaceae</taxon>
        <taxon>Brevibacterium</taxon>
    </lineage>
</organism>
<sequence>MSDQDCCESVRAESLMRIYHYLDGELTTTEIKEISVHLEKCPACHDEYEIEALLKELVRRSCSREQAPLGLREKIRRRIAVEQRTWQNGPART</sequence>
<evidence type="ECO:0000259" key="3">
    <source>
        <dbReference type="Pfam" id="PF13490"/>
    </source>
</evidence>
<dbReference type="RefSeq" id="WP_113903450.1">
    <property type="nucleotide sequence ID" value="NZ_QNSB01000003.1"/>
</dbReference>
<proteinExistence type="predicted"/>
<dbReference type="InterPro" id="IPR027383">
    <property type="entry name" value="Znf_put"/>
</dbReference>